<dbReference type="PANTHER" id="PTHR13414:SF9">
    <property type="entry name" value="PROTON-COUPLED ZINC ANTIPORTER SLC30A9, MITOCHONDRIAL"/>
    <property type="match status" value="1"/>
</dbReference>
<keyword evidence="4 7" id="KW-1133">Transmembrane helix</keyword>
<name>A0A1H8S6D4_9ACTN</name>
<dbReference type="EMBL" id="FOEC01000005">
    <property type="protein sequence ID" value="SEO74260.1"/>
    <property type="molecule type" value="Genomic_DNA"/>
</dbReference>
<keyword evidence="5 7" id="KW-0472">Membrane</keyword>
<dbReference type="SUPFAM" id="SSF161111">
    <property type="entry name" value="Cation efflux protein transmembrane domain-like"/>
    <property type="match status" value="1"/>
</dbReference>
<organism evidence="9 10">
    <name type="scientific">Denitrobacterium detoxificans</name>
    <dbReference type="NCBI Taxonomy" id="79604"/>
    <lineage>
        <taxon>Bacteria</taxon>
        <taxon>Bacillati</taxon>
        <taxon>Actinomycetota</taxon>
        <taxon>Coriobacteriia</taxon>
        <taxon>Eggerthellales</taxon>
        <taxon>Eggerthellaceae</taxon>
        <taxon>Denitrobacterium</taxon>
    </lineage>
</organism>
<dbReference type="AlphaFoldDB" id="A0A1H8S6D4"/>
<feature type="transmembrane region" description="Helical" evidence="7">
    <location>
        <begin position="241"/>
        <end position="266"/>
    </location>
</feature>
<dbReference type="Pfam" id="PF01545">
    <property type="entry name" value="Cation_efflux"/>
    <property type="match status" value="1"/>
</dbReference>
<evidence type="ECO:0000256" key="1">
    <source>
        <dbReference type="ARBA" id="ARBA00004141"/>
    </source>
</evidence>
<dbReference type="GO" id="GO:0006829">
    <property type="term" value="P:zinc ion transport"/>
    <property type="evidence" value="ECO:0007669"/>
    <property type="project" value="InterPro"/>
</dbReference>
<keyword evidence="3 7" id="KW-0812">Transmembrane</keyword>
<dbReference type="OrthoDB" id="9806522at2"/>
<sequence length="407" mass="44000">MSTNKAADEDRIHTASALGTKPSTWVRVSHDAQAASSAGEQEEEQVYIHGDLDEEDDSIDDNVADTDSIAMRRHRARKRAKPLSPAEQLKRNRTVISAVAAGVIVSIIKFITAAFTGSVAMLSEGVHSLVDAANDSLMLVGARGSKRQPDLEHPFGYGRMVYFYTFIVSVVILLFGGGFTIMQGISALQSPETGVENPVVAIVVLLVGTAIESVSLSIAFREVNQARGDDTLMEYIRTSKAPTSFTVLLEDTAAVLGMLFALAGIVATALTGNGTYDAIASIAIGALMAIFAVVLVRETSSLLIGEGLDRDEIEDIVFIVEEDPAVIKCGRVLSMYMGPKDMVLNLDVTFDDELDEGDILQAIDRVEAEIIDDYPQCSAIFIEVESLNQVYRQRADRALAFQEAEED</sequence>
<dbReference type="Gene3D" id="1.20.1510.10">
    <property type="entry name" value="Cation efflux protein transmembrane domain"/>
    <property type="match status" value="1"/>
</dbReference>
<dbReference type="RefSeq" id="WP_082867916.1">
    <property type="nucleotide sequence ID" value="NZ_CP011402.1"/>
</dbReference>
<reference evidence="10" key="1">
    <citation type="submission" date="2016-10" db="EMBL/GenBank/DDBJ databases">
        <authorList>
            <person name="Varghese N."/>
        </authorList>
    </citation>
    <scope>NUCLEOTIDE SEQUENCE [LARGE SCALE GENOMIC DNA]</scope>
    <source>
        <strain evidence="10">DSM 21843</strain>
    </source>
</reference>
<feature type="compositionally biased region" description="Basic and acidic residues" evidence="6">
    <location>
        <begin position="1"/>
        <end position="13"/>
    </location>
</feature>
<feature type="domain" description="Cation efflux protein transmembrane" evidence="8">
    <location>
        <begin position="96"/>
        <end position="304"/>
    </location>
</feature>
<evidence type="ECO:0000313" key="9">
    <source>
        <dbReference type="EMBL" id="SEO74260.1"/>
    </source>
</evidence>
<proteinExistence type="predicted"/>
<dbReference type="Proteomes" id="UP000182975">
    <property type="component" value="Unassembled WGS sequence"/>
</dbReference>
<evidence type="ECO:0000256" key="2">
    <source>
        <dbReference type="ARBA" id="ARBA00022448"/>
    </source>
</evidence>
<evidence type="ECO:0000256" key="6">
    <source>
        <dbReference type="SAM" id="MobiDB-lite"/>
    </source>
</evidence>
<feature type="region of interest" description="Disordered" evidence="6">
    <location>
        <begin position="1"/>
        <end position="61"/>
    </location>
</feature>
<feature type="compositionally biased region" description="Acidic residues" evidence="6">
    <location>
        <begin position="52"/>
        <end position="61"/>
    </location>
</feature>
<feature type="transmembrane region" description="Helical" evidence="7">
    <location>
        <begin position="199"/>
        <end position="220"/>
    </location>
</feature>
<dbReference type="PANTHER" id="PTHR13414">
    <property type="entry name" value="HUEL-CATION TRANSPORTER"/>
    <property type="match status" value="1"/>
</dbReference>
<dbReference type="InterPro" id="IPR027469">
    <property type="entry name" value="Cation_efflux_TMD_sf"/>
</dbReference>
<dbReference type="InterPro" id="IPR058533">
    <property type="entry name" value="Cation_efflux_TM"/>
</dbReference>
<gene>
    <name evidence="9" type="ORF">SAMN02910314_01055</name>
</gene>
<dbReference type="SUPFAM" id="SSF160240">
    <property type="entry name" value="Cation efflux protein cytoplasmic domain-like"/>
    <property type="match status" value="1"/>
</dbReference>
<feature type="transmembrane region" description="Helical" evidence="7">
    <location>
        <begin position="95"/>
        <end position="115"/>
    </location>
</feature>
<protein>
    <submittedName>
        <fullName evidence="9">Cation diffusion facilitator family transporter</fullName>
    </submittedName>
</protein>
<dbReference type="GO" id="GO:0008324">
    <property type="term" value="F:monoatomic cation transmembrane transporter activity"/>
    <property type="evidence" value="ECO:0007669"/>
    <property type="project" value="InterPro"/>
</dbReference>
<evidence type="ECO:0000313" key="10">
    <source>
        <dbReference type="Proteomes" id="UP000182975"/>
    </source>
</evidence>
<evidence type="ECO:0000256" key="4">
    <source>
        <dbReference type="ARBA" id="ARBA00022989"/>
    </source>
</evidence>
<dbReference type="NCBIfam" id="TIGR01297">
    <property type="entry name" value="CDF"/>
    <property type="match status" value="1"/>
</dbReference>
<feature type="transmembrane region" description="Helical" evidence="7">
    <location>
        <begin position="161"/>
        <end position="179"/>
    </location>
</feature>
<evidence type="ECO:0000259" key="8">
    <source>
        <dbReference type="Pfam" id="PF01545"/>
    </source>
</evidence>
<dbReference type="InterPro" id="IPR036837">
    <property type="entry name" value="Cation_efflux_CTD_sf"/>
</dbReference>
<dbReference type="InterPro" id="IPR040177">
    <property type="entry name" value="SLC30A9"/>
</dbReference>
<keyword evidence="2" id="KW-0813">Transport</keyword>
<dbReference type="Gene3D" id="3.30.70.1350">
    <property type="entry name" value="Cation efflux protein, cytoplasmic domain"/>
    <property type="match status" value="1"/>
</dbReference>
<dbReference type="InterPro" id="IPR002524">
    <property type="entry name" value="Cation_efflux"/>
</dbReference>
<feature type="transmembrane region" description="Helical" evidence="7">
    <location>
        <begin position="278"/>
        <end position="296"/>
    </location>
</feature>
<evidence type="ECO:0000256" key="3">
    <source>
        <dbReference type="ARBA" id="ARBA00022692"/>
    </source>
</evidence>
<keyword evidence="10" id="KW-1185">Reference proteome</keyword>
<evidence type="ECO:0000256" key="7">
    <source>
        <dbReference type="SAM" id="Phobius"/>
    </source>
</evidence>
<comment type="subcellular location">
    <subcellularLocation>
        <location evidence="1">Membrane</location>
        <topology evidence="1">Multi-pass membrane protein</topology>
    </subcellularLocation>
</comment>
<accession>A0A1H8S6D4</accession>
<dbReference type="GO" id="GO:0016020">
    <property type="term" value="C:membrane"/>
    <property type="evidence" value="ECO:0007669"/>
    <property type="project" value="UniProtKB-SubCell"/>
</dbReference>
<evidence type="ECO:0000256" key="5">
    <source>
        <dbReference type="ARBA" id="ARBA00023136"/>
    </source>
</evidence>